<evidence type="ECO:0000313" key="6">
    <source>
        <dbReference type="Proteomes" id="UP000318509"/>
    </source>
</evidence>
<dbReference type="NCBIfam" id="TIGR02286">
    <property type="entry name" value="PaaD"/>
    <property type="match status" value="1"/>
</dbReference>
<reference evidence="5 6" key="1">
    <citation type="journal article" date="2019" name="Nat. Microbiol.">
        <title>Mediterranean grassland soil C-N compound turnover is dependent on rainfall and depth, and is mediated by genomically divergent microorganisms.</title>
        <authorList>
            <person name="Diamond S."/>
            <person name="Andeer P.F."/>
            <person name="Li Z."/>
            <person name="Crits-Christoph A."/>
            <person name="Burstein D."/>
            <person name="Anantharaman K."/>
            <person name="Lane K.R."/>
            <person name="Thomas B.C."/>
            <person name="Pan C."/>
            <person name="Northen T.R."/>
            <person name="Banfield J.F."/>
        </authorList>
    </citation>
    <scope>NUCLEOTIDE SEQUENCE [LARGE SCALE GENOMIC DNA]</scope>
    <source>
        <strain evidence="5">NP_3</strain>
    </source>
</reference>
<dbReference type="InterPro" id="IPR003736">
    <property type="entry name" value="PAAI_dom"/>
</dbReference>
<protein>
    <submittedName>
        <fullName evidence="5">Hydroxyphenylacetyl-CoA thioesterase PaaI</fullName>
    </submittedName>
</protein>
<evidence type="ECO:0000259" key="4">
    <source>
        <dbReference type="Pfam" id="PF03061"/>
    </source>
</evidence>
<organism evidence="5 6">
    <name type="scientific">Candidatus Segetimicrobium genomatis</name>
    <dbReference type="NCBI Taxonomy" id="2569760"/>
    <lineage>
        <taxon>Bacteria</taxon>
        <taxon>Bacillati</taxon>
        <taxon>Candidatus Sysuimicrobiota</taxon>
        <taxon>Candidatus Sysuimicrobiia</taxon>
        <taxon>Candidatus Sysuimicrobiales</taxon>
        <taxon>Candidatus Segetimicrobiaceae</taxon>
        <taxon>Candidatus Segetimicrobium</taxon>
    </lineage>
</organism>
<dbReference type="Pfam" id="PF03061">
    <property type="entry name" value="4HBT"/>
    <property type="match status" value="1"/>
</dbReference>
<dbReference type="GO" id="GO:0016289">
    <property type="term" value="F:acyl-CoA hydrolase activity"/>
    <property type="evidence" value="ECO:0007669"/>
    <property type="project" value="TreeGrafter"/>
</dbReference>
<evidence type="ECO:0000256" key="1">
    <source>
        <dbReference type="ARBA" id="ARBA00008324"/>
    </source>
</evidence>
<name>A0A537JWE5_9BACT</name>
<dbReference type="PANTHER" id="PTHR42856">
    <property type="entry name" value="ACYL-COENZYME A THIOESTERASE PAAI"/>
    <property type="match status" value="1"/>
</dbReference>
<comment type="caution">
    <text evidence="5">The sequence shown here is derived from an EMBL/GenBank/DDBJ whole genome shotgun (WGS) entry which is preliminary data.</text>
</comment>
<dbReference type="InterPro" id="IPR006683">
    <property type="entry name" value="Thioestr_dom"/>
</dbReference>
<dbReference type="Gene3D" id="3.10.129.10">
    <property type="entry name" value="Hotdog Thioesterase"/>
    <property type="match status" value="1"/>
</dbReference>
<dbReference type="Proteomes" id="UP000318509">
    <property type="component" value="Unassembled WGS sequence"/>
</dbReference>
<gene>
    <name evidence="5" type="primary">paaI</name>
    <name evidence="5" type="ORF">E6H00_14715</name>
</gene>
<dbReference type="AlphaFoldDB" id="A0A537JWE5"/>
<feature type="domain" description="Thioesterase" evidence="4">
    <location>
        <begin position="39"/>
        <end position="111"/>
    </location>
</feature>
<evidence type="ECO:0000256" key="2">
    <source>
        <dbReference type="ARBA" id="ARBA00022801"/>
    </source>
</evidence>
<dbReference type="PANTHER" id="PTHR42856:SF1">
    <property type="entry name" value="ACYL-COENZYME A THIOESTERASE PAAI"/>
    <property type="match status" value="1"/>
</dbReference>
<dbReference type="InterPro" id="IPR011973">
    <property type="entry name" value="PaaD"/>
</dbReference>
<dbReference type="InterPro" id="IPR052723">
    <property type="entry name" value="Acyl-CoA_thioesterase_PaaI"/>
</dbReference>
<dbReference type="CDD" id="cd03443">
    <property type="entry name" value="PaaI_thioesterase"/>
    <property type="match status" value="1"/>
</dbReference>
<evidence type="ECO:0000256" key="3">
    <source>
        <dbReference type="SAM" id="MobiDB-lite"/>
    </source>
</evidence>
<feature type="compositionally biased region" description="Basic and acidic residues" evidence="3">
    <location>
        <begin position="134"/>
        <end position="151"/>
    </location>
</feature>
<feature type="region of interest" description="Disordered" evidence="3">
    <location>
        <begin position="122"/>
        <end position="151"/>
    </location>
</feature>
<dbReference type="SUPFAM" id="SSF54637">
    <property type="entry name" value="Thioesterase/thiol ester dehydrase-isomerase"/>
    <property type="match status" value="1"/>
</dbReference>
<accession>A0A537JWE5</accession>
<dbReference type="EMBL" id="VBAK01000151">
    <property type="protein sequence ID" value="TMI87794.1"/>
    <property type="molecule type" value="Genomic_DNA"/>
</dbReference>
<dbReference type="FunFam" id="3.10.129.10:FF:000022">
    <property type="entry name" value="Phenylacetic acid degradation protein"/>
    <property type="match status" value="1"/>
</dbReference>
<proteinExistence type="inferred from homology"/>
<dbReference type="NCBIfam" id="TIGR00369">
    <property type="entry name" value="unchar_dom_1"/>
    <property type="match status" value="1"/>
</dbReference>
<comment type="similarity">
    <text evidence="1">Belongs to the thioesterase PaaI family.</text>
</comment>
<keyword evidence="2" id="KW-0378">Hydrolase</keyword>
<dbReference type="InterPro" id="IPR029069">
    <property type="entry name" value="HotDog_dom_sf"/>
</dbReference>
<evidence type="ECO:0000313" key="5">
    <source>
        <dbReference type="EMBL" id="TMI87794.1"/>
    </source>
</evidence>
<sequence>MWARDKASRALGMEITKVGRGRATMRMAVRPEMCNGHRICHGGMIFALADSAFAFACNSHNAVTVANNCTISFIAPAREGDSLIADAVERHRGGRSGVCDVTITNQDARLIALFRGHSTQVKGELVPGLTPEPPNHDRRAQRRERADHKPS</sequence>